<dbReference type="EMBL" id="JBFNQD010000014">
    <property type="protein sequence ID" value="MEW9309477.1"/>
    <property type="molecule type" value="Genomic_DNA"/>
</dbReference>
<organism evidence="2 3">
    <name type="scientific">Labrys neptuniae</name>
    <dbReference type="NCBI Taxonomy" id="376174"/>
    <lineage>
        <taxon>Bacteria</taxon>
        <taxon>Pseudomonadati</taxon>
        <taxon>Pseudomonadota</taxon>
        <taxon>Alphaproteobacteria</taxon>
        <taxon>Hyphomicrobiales</taxon>
        <taxon>Xanthobacteraceae</taxon>
        <taxon>Labrys</taxon>
    </lineage>
</organism>
<dbReference type="Pfam" id="PF06776">
    <property type="entry name" value="IalB"/>
    <property type="match status" value="1"/>
</dbReference>
<feature type="signal peptide" evidence="1">
    <location>
        <begin position="1"/>
        <end position="25"/>
    </location>
</feature>
<keyword evidence="1" id="KW-0732">Signal</keyword>
<dbReference type="Proteomes" id="UP001555786">
    <property type="component" value="Unassembled WGS sequence"/>
</dbReference>
<sequence length="183" mass="18961">MHRVVELTVAAGLACLLVGSAQAQAKKSAAPEAPKAATPAPAAAPAPAAPGWVTRCTADARQGPLDCVVEENAVMNNTGQLVVGFSVRVPSDTRAPVVLVRLPLGLYLPVGLKLQVDDGQVASYPLQTCDGAGCYVGTPLDAGLLARMKTGKQLKTTFQNLQRNDVSVQLPLAGFAESYAKIQ</sequence>
<protein>
    <submittedName>
        <fullName evidence="2">Invasion associated locus B family protein</fullName>
    </submittedName>
</protein>
<comment type="caution">
    <text evidence="2">The sequence shown here is derived from an EMBL/GenBank/DDBJ whole genome shotgun (WGS) entry which is preliminary data.</text>
</comment>
<evidence type="ECO:0000256" key="1">
    <source>
        <dbReference type="SAM" id="SignalP"/>
    </source>
</evidence>
<gene>
    <name evidence="2" type="ORF">ABXS05_28260</name>
</gene>
<accession>A0ABV3PUX7</accession>
<dbReference type="InterPro" id="IPR010642">
    <property type="entry name" value="Invasion_prot_B"/>
</dbReference>
<dbReference type="Gene3D" id="2.60.40.1880">
    <property type="entry name" value="Invasion associated locus B (IalB) protein"/>
    <property type="match status" value="1"/>
</dbReference>
<reference evidence="2 3" key="1">
    <citation type="submission" date="2024-07" db="EMBL/GenBank/DDBJ databases">
        <title>Description of Labrys sedimenti sp. nov., isolated from a diclofenac-degrading enrichment culture.</title>
        <authorList>
            <person name="Tancsics A."/>
            <person name="Csepanyi A."/>
        </authorList>
    </citation>
    <scope>NUCLEOTIDE SEQUENCE [LARGE SCALE GENOMIC DNA]</scope>
    <source>
        <strain evidence="2 3">LMG 23578</strain>
    </source>
</reference>
<proteinExistence type="predicted"/>
<evidence type="ECO:0000313" key="3">
    <source>
        <dbReference type="Proteomes" id="UP001555786"/>
    </source>
</evidence>
<evidence type="ECO:0000313" key="2">
    <source>
        <dbReference type="EMBL" id="MEW9309477.1"/>
    </source>
</evidence>
<dbReference type="RefSeq" id="WP_367626175.1">
    <property type="nucleotide sequence ID" value="NZ_JBFNQD010000014.1"/>
</dbReference>
<feature type="chain" id="PRO_5046043521" evidence="1">
    <location>
        <begin position="26"/>
        <end position="183"/>
    </location>
</feature>
<dbReference type="InterPro" id="IPR038696">
    <property type="entry name" value="IalB_sf"/>
</dbReference>
<name>A0ABV3PUX7_9HYPH</name>
<keyword evidence="3" id="KW-1185">Reference proteome</keyword>